<dbReference type="AlphaFoldDB" id="A0A9W5TVU1"/>
<comment type="caution">
    <text evidence="2">The sequence shown here is derived from an EMBL/GenBank/DDBJ whole genome shotgun (WGS) entry which is preliminary data.</text>
</comment>
<organism evidence="2 3">
    <name type="scientific">Lentibacillus populi</name>
    <dbReference type="NCBI Taxonomy" id="1827502"/>
    <lineage>
        <taxon>Bacteria</taxon>
        <taxon>Bacillati</taxon>
        <taxon>Bacillota</taxon>
        <taxon>Bacilli</taxon>
        <taxon>Bacillales</taxon>
        <taxon>Bacillaceae</taxon>
        <taxon>Lentibacillus</taxon>
    </lineage>
</organism>
<keyword evidence="2" id="KW-0378">Hydrolase</keyword>
<reference evidence="2" key="2">
    <citation type="submission" date="2020-09" db="EMBL/GenBank/DDBJ databases">
        <authorList>
            <person name="Sun Q."/>
            <person name="Zhou Y."/>
        </authorList>
    </citation>
    <scope>NUCLEOTIDE SEQUENCE</scope>
    <source>
        <strain evidence="2">CGMCC 1.15454</strain>
    </source>
</reference>
<reference evidence="2" key="1">
    <citation type="journal article" date="2014" name="Int. J. Syst. Evol. Microbiol.">
        <title>Complete genome sequence of Corynebacterium casei LMG S-19264T (=DSM 44701T), isolated from a smear-ripened cheese.</title>
        <authorList>
            <consortium name="US DOE Joint Genome Institute (JGI-PGF)"/>
            <person name="Walter F."/>
            <person name="Albersmeier A."/>
            <person name="Kalinowski J."/>
            <person name="Ruckert C."/>
        </authorList>
    </citation>
    <scope>NUCLEOTIDE SEQUENCE</scope>
    <source>
        <strain evidence="2">CGMCC 1.15454</strain>
    </source>
</reference>
<evidence type="ECO:0000259" key="1">
    <source>
        <dbReference type="SMART" id="SM00849"/>
    </source>
</evidence>
<evidence type="ECO:0000313" key="3">
    <source>
        <dbReference type="Proteomes" id="UP000621492"/>
    </source>
</evidence>
<dbReference type="GO" id="GO:0016787">
    <property type="term" value="F:hydrolase activity"/>
    <property type="evidence" value="ECO:0007669"/>
    <property type="project" value="UniProtKB-KW"/>
</dbReference>
<dbReference type="InterPro" id="IPR050662">
    <property type="entry name" value="Sec-metab_biosynth-thioest"/>
</dbReference>
<dbReference type="PANTHER" id="PTHR23131:SF4">
    <property type="entry name" value="METALLO-BETA-LACTAMASE SUPERFAMILY POTEIN"/>
    <property type="match status" value="1"/>
</dbReference>
<dbReference type="SUPFAM" id="SSF56281">
    <property type="entry name" value="Metallo-hydrolase/oxidoreductase"/>
    <property type="match status" value="1"/>
</dbReference>
<dbReference type="SMART" id="SM00849">
    <property type="entry name" value="Lactamase_B"/>
    <property type="match status" value="1"/>
</dbReference>
<dbReference type="Proteomes" id="UP000621492">
    <property type="component" value="Unassembled WGS sequence"/>
</dbReference>
<proteinExistence type="predicted"/>
<dbReference type="Gene3D" id="3.60.15.10">
    <property type="entry name" value="Ribonuclease Z/Hydroxyacylglutathione hydrolase-like"/>
    <property type="match status" value="1"/>
</dbReference>
<dbReference type="RefSeq" id="WP_088050557.1">
    <property type="nucleotide sequence ID" value="NZ_BMJD01000004.1"/>
</dbReference>
<feature type="domain" description="Metallo-beta-lactamase" evidence="1">
    <location>
        <begin position="21"/>
        <end position="234"/>
    </location>
</feature>
<gene>
    <name evidence="2" type="ORF">GCM10011409_09770</name>
</gene>
<dbReference type="PANTHER" id="PTHR23131">
    <property type="entry name" value="ENDORIBONUCLEASE LACTB2"/>
    <property type="match status" value="1"/>
</dbReference>
<sequence>MKVLHDTITKITIPTPYAVGDVHVYLLKGDTLSLVDAGVKTKAAWEALVAQLKQLGYAPNDIEQHILTHHHPDHIGLVGEFPRAYSIVGHQYNEPWLTRDKAFLKKYEQFYKDYFALSGVPNKYLEKLDKLKAPLALIGEGELTVELNEGDRLPGHEEWQVIETKGHAQSHLSFYREADGSFIGGDHLLRSISPNPILEPPHDGEKERPKPLLQYRANLRKCLKLGVNTVYPGHGEIFSNVDELIPMRMKKQEQRAKKVFDILQEKEQTPFAICQQLFPKKFEEQLDLTISETIGQLDFLEEEGKVTVRMDDGQLFYQVK</sequence>
<dbReference type="Pfam" id="PF00753">
    <property type="entry name" value="Lactamase_B"/>
    <property type="match status" value="1"/>
</dbReference>
<dbReference type="InterPro" id="IPR036866">
    <property type="entry name" value="RibonucZ/Hydroxyglut_hydro"/>
</dbReference>
<accession>A0A9W5TVU1</accession>
<keyword evidence="3" id="KW-1185">Reference proteome</keyword>
<dbReference type="InterPro" id="IPR001279">
    <property type="entry name" value="Metallo-B-lactamas"/>
</dbReference>
<protein>
    <submittedName>
        <fullName evidence="2">Hydrolase</fullName>
    </submittedName>
</protein>
<evidence type="ECO:0000313" key="2">
    <source>
        <dbReference type="EMBL" id="GGB34349.1"/>
    </source>
</evidence>
<dbReference type="EMBL" id="BMJD01000004">
    <property type="protein sequence ID" value="GGB34349.1"/>
    <property type="molecule type" value="Genomic_DNA"/>
</dbReference>
<name>A0A9W5TVU1_9BACI</name>